<dbReference type="NCBIfam" id="TIGR01899">
    <property type="entry name" value="cas_TM1807_csm5"/>
    <property type="match status" value="1"/>
</dbReference>
<evidence type="ECO:0000313" key="8">
    <source>
        <dbReference type="EMBL" id="AEF96879.1"/>
    </source>
</evidence>
<dbReference type="KEGG" id="mig:Metig_1344"/>
<evidence type="ECO:0000256" key="2">
    <source>
        <dbReference type="ARBA" id="ARBA00006680"/>
    </source>
</evidence>
<protein>
    <recommendedName>
        <fullName evidence="3">CRISPR system Cms protein Csm5</fullName>
    </recommendedName>
    <alternativeName>
        <fullName evidence="6">CRISPR type III A-associated protein Csm5</fullName>
    </alternativeName>
</protein>
<name>F6BET2_METIK</name>
<dbReference type="InterPro" id="IPR010173">
    <property type="entry name" value="CRISPR-assoc_Csm5"/>
</dbReference>
<evidence type="ECO:0000256" key="3">
    <source>
        <dbReference type="ARBA" id="ARBA00016113"/>
    </source>
</evidence>
<dbReference type="PANTHER" id="PTHR38007:SF1">
    <property type="entry name" value="CRISPR SYSTEM CMS PROTEIN CSM5"/>
    <property type="match status" value="1"/>
</dbReference>
<dbReference type="GO" id="GO:0051607">
    <property type="term" value="P:defense response to virus"/>
    <property type="evidence" value="ECO:0007669"/>
    <property type="project" value="UniProtKB-KW"/>
</dbReference>
<dbReference type="Proteomes" id="UP000009227">
    <property type="component" value="Chromosome"/>
</dbReference>
<dbReference type="PANTHER" id="PTHR38007">
    <property type="entry name" value="CRISPR SYSTEM CMS PROTEIN CSM5"/>
    <property type="match status" value="1"/>
</dbReference>
<sequence length="364" mass="42252">MKLEMLSPLHIGSGETLTPADFIANESEIIVLDLNKLFNMLISIGANIDEITEILETESYPWKKILKKYNLNPKEFERYSLKLIGNKGKYSMQVRAFIKSGGYPYIPGSSIKGAIRTAIMYKIVKNNPELLNQAVRKLYNEVKDLNSRGIGRVIKTADNWLEARIFGCNNRGYYEPKKDTLKGLIIRDSERISPRKLKVYGVWTIGERGTIPQYVEGLENVKIDFEFTIDENLLKLNYGEFNGTLKDINWEFIENALREFYEEVIKVELREIHKYGRYRDEVLEFYQDMQMKLESGEIPIRIGWGSGWYSTTLGVLLKTHPNFENLRRKLGLGRNPKTKKIVNDFPKTRRVANKKPLGWCFLKC</sequence>
<dbReference type="Pfam" id="PF03787">
    <property type="entry name" value="RAMPs"/>
    <property type="match status" value="1"/>
</dbReference>
<feature type="domain" description="CRISPR type III-associated protein" evidence="7">
    <location>
        <begin position="2"/>
        <end position="309"/>
    </location>
</feature>
<accession>F6BET2</accession>
<organism evidence="9">
    <name type="scientific">Methanotorris igneus (strain DSM 5666 / JCM 11834 / Kol 5)</name>
    <dbReference type="NCBI Taxonomy" id="880724"/>
    <lineage>
        <taxon>Archaea</taxon>
        <taxon>Methanobacteriati</taxon>
        <taxon>Methanobacteriota</taxon>
        <taxon>Methanomada group</taxon>
        <taxon>Methanococci</taxon>
        <taxon>Methanococcales</taxon>
        <taxon>Methanocaldococcaceae</taxon>
        <taxon>Methanotorris</taxon>
    </lineage>
</organism>
<dbReference type="AlphaFoldDB" id="F6BET2"/>
<evidence type="ECO:0000256" key="1">
    <source>
        <dbReference type="ARBA" id="ARBA00003088"/>
    </source>
</evidence>
<gene>
    <name evidence="8" type="ordered locus">Metig_1344</name>
</gene>
<dbReference type="OrthoDB" id="86248at2157"/>
<dbReference type="GO" id="GO:0003723">
    <property type="term" value="F:RNA binding"/>
    <property type="evidence" value="ECO:0007669"/>
    <property type="project" value="UniProtKB-KW"/>
</dbReference>
<keyword evidence="4" id="KW-0694">RNA-binding</keyword>
<proteinExistence type="inferred from homology"/>
<keyword evidence="5" id="KW-0051">Antiviral defense</keyword>
<dbReference type="HOGENOM" id="CLU_036878_3_0_2"/>
<dbReference type="InterPro" id="IPR005537">
    <property type="entry name" value="RAMP_III_fam"/>
</dbReference>
<comment type="function">
    <text evidence="1">This subunit might be involved in maturation of a crRNA intermediate to its mature form.</text>
</comment>
<reference evidence="8 9" key="1">
    <citation type="submission" date="2011-05" db="EMBL/GenBank/DDBJ databases">
        <title>Complete sequence of Methanotorris igneus Kol 5.</title>
        <authorList>
            <consortium name="US DOE Joint Genome Institute"/>
            <person name="Lucas S."/>
            <person name="Han J."/>
            <person name="Lapidus A."/>
            <person name="Cheng J.-F."/>
            <person name="Goodwin L."/>
            <person name="Pitluck S."/>
            <person name="Peters L."/>
            <person name="Mikhailova N."/>
            <person name="Chertkov O."/>
            <person name="Han C."/>
            <person name="Tapia R."/>
            <person name="Land M."/>
            <person name="Hauser L."/>
            <person name="Kyrpides N."/>
            <person name="Ivanova N."/>
            <person name="Pagani I."/>
            <person name="Sieprawska-Lupa M."/>
            <person name="Whitman W."/>
            <person name="Woyke T."/>
        </authorList>
    </citation>
    <scope>NUCLEOTIDE SEQUENCE [LARGE SCALE GENOMIC DNA]</scope>
    <source>
        <strain evidence="9">DSM 5666 / JCM 11834 / Kol 5</strain>
    </source>
</reference>
<dbReference type="EMBL" id="CP002737">
    <property type="protein sequence ID" value="AEF96879.1"/>
    <property type="molecule type" value="Genomic_DNA"/>
</dbReference>
<comment type="similarity">
    <text evidence="2">Belongs to the CRISPR-associated Csm5 family.</text>
</comment>
<keyword evidence="9" id="KW-1185">Reference proteome</keyword>
<evidence type="ECO:0000259" key="7">
    <source>
        <dbReference type="Pfam" id="PF03787"/>
    </source>
</evidence>
<dbReference type="STRING" id="880724.Metig_1344"/>
<evidence type="ECO:0000256" key="4">
    <source>
        <dbReference type="ARBA" id="ARBA00022884"/>
    </source>
</evidence>
<evidence type="ECO:0000313" key="9">
    <source>
        <dbReference type="Proteomes" id="UP000009227"/>
    </source>
</evidence>
<evidence type="ECO:0000256" key="5">
    <source>
        <dbReference type="ARBA" id="ARBA00023118"/>
    </source>
</evidence>
<evidence type="ECO:0000256" key="6">
    <source>
        <dbReference type="ARBA" id="ARBA00031720"/>
    </source>
</evidence>